<dbReference type="Pfam" id="PF26251">
    <property type="entry name" value="TPR_TRAPPC9-Trs120"/>
    <property type="match status" value="1"/>
</dbReference>
<dbReference type="Pfam" id="PF26280">
    <property type="entry name" value="Ig_TRAPPC9-Trs120_2nd"/>
    <property type="match status" value="1"/>
</dbReference>
<dbReference type="EMBL" id="JAVRRG010000311">
    <property type="protein sequence ID" value="KAK5073330.1"/>
    <property type="molecule type" value="Genomic_DNA"/>
</dbReference>
<keyword evidence="2" id="KW-0333">Golgi apparatus</keyword>
<feature type="compositionally biased region" description="Polar residues" evidence="3">
    <location>
        <begin position="195"/>
        <end position="212"/>
    </location>
</feature>
<dbReference type="InterPro" id="IPR013935">
    <property type="entry name" value="Trs120_TRAPPC9"/>
</dbReference>
<feature type="domain" description="Trs120/TRAPPC9 third Ig-like" evidence="7">
    <location>
        <begin position="971"/>
        <end position="1166"/>
    </location>
</feature>
<comment type="caution">
    <text evidence="9">The sequence shown here is derived from an EMBL/GenBank/DDBJ whole genome shotgun (WGS) entry which is preliminary data.</text>
</comment>
<feature type="region of interest" description="Disordered" evidence="3">
    <location>
        <begin position="1040"/>
        <end position="1062"/>
    </location>
</feature>
<dbReference type="Pfam" id="PF08626">
    <property type="entry name" value="TRAPPC9-Trs120"/>
    <property type="match status" value="1"/>
</dbReference>
<feature type="compositionally biased region" description="Low complexity" evidence="3">
    <location>
        <begin position="1040"/>
        <end position="1059"/>
    </location>
</feature>
<evidence type="ECO:0000256" key="3">
    <source>
        <dbReference type="SAM" id="MobiDB-lite"/>
    </source>
</evidence>
<evidence type="ECO:0000259" key="4">
    <source>
        <dbReference type="Pfam" id="PF08626"/>
    </source>
</evidence>
<dbReference type="Pfam" id="PF26254">
    <property type="entry name" value="Ig_TRAPPC9-Trs120_1st"/>
    <property type="match status" value="1"/>
</dbReference>
<dbReference type="Proteomes" id="UP001345013">
    <property type="component" value="Unassembled WGS sequence"/>
</dbReference>
<feature type="domain" description="Trs120/TRAPPC9 TPR region" evidence="5">
    <location>
        <begin position="328"/>
        <end position="628"/>
    </location>
</feature>
<dbReference type="InterPro" id="IPR058564">
    <property type="entry name" value="TPR_TRAPPC9_Trs120"/>
</dbReference>
<evidence type="ECO:0000256" key="2">
    <source>
        <dbReference type="ARBA" id="ARBA00023034"/>
    </source>
</evidence>
<accession>A0ABR0JU59</accession>
<dbReference type="PANTHER" id="PTHR21512:SF5">
    <property type="entry name" value="TRAFFICKING PROTEIN PARTICLE COMPLEX SUBUNIT 9"/>
    <property type="match status" value="1"/>
</dbReference>
<feature type="compositionally biased region" description="Polar residues" evidence="3">
    <location>
        <begin position="987"/>
        <end position="999"/>
    </location>
</feature>
<feature type="compositionally biased region" description="Basic and acidic residues" evidence="3">
    <location>
        <begin position="177"/>
        <end position="194"/>
    </location>
</feature>
<feature type="region of interest" description="Disordered" evidence="3">
    <location>
        <begin position="987"/>
        <end position="1012"/>
    </location>
</feature>
<feature type="domain" description="Trs120/TRAPPC9 fourth Ig-like" evidence="8">
    <location>
        <begin position="1171"/>
        <end position="1315"/>
    </location>
</feature>
<evidence type="ECO:0000313" key="9">
    <source>
        <dbReference type="EMBL" id="KAK5073330.1"/>
    </source>
</evidence>
<keyword evidence="10" id="KW-1185">Reference proteome</keyword>
<gene>
    <name evidence="9" type="ORF">LTR24_010347</name>
</gene>
<evidence type="ECO:0000259" key="8">
    <source>
        <dbReference type="Pfam" id="PF26283"/>
    </source>
</evidence>
<organism evidence="9 10">
    <name type="scientific">Lithohypha guttulata</name>
    <dbReference type="NCBI Taxonomy" id="1690604"/>
    <lineage>
        <taxon>Eukaryota</taxon>
        <taxon>Fungi</taxon>
        <taxon>Dikarya</taxon>
        <taxon>Ascomycota</taxon>
        <taxon>Pezizomycotina</taxon>
        <taxon>Eurotiomycetes</taxon>
        <taxon>Chaetothyriomycetidae</taxon>
        <taxon>Chaetothyriales</taxon>
        <taxon>Trichomeriaceae</taxon>
        <taxon>Lithohypha</taxon>
    </lineage>
</organism>
<dbReference type="InterPro" id="IPR058568">
    <property type="entry name" value="Ig_TRAPPC9_Trs120_4th"/>
</dbReference>
<evidence type="ECO:0000259" key="6">
    <source>
        <dbReference type="Pfam" id="PF26254"/>
    </source>
</evidence>
<evidence type="ECO:0000313" key="10">
    <source>
        <dbReference type="Proteomes" id="UP001345013"/>
    </source>
</evidence>
<evidence type="ECO:0000259" key="5">
    <source>
        <dbReference type="Pfam" id="PF26251"/>
    </source>
</evidence>
<dbReference type="Pfam" id="PF26282">
    <property type="entry name" value="Ig_TRAPPC9-Trs120_3rd"/>
    <property type="match status" value="1"/>
</dbReference>
<dbReference type="InterPro" id="IPR058563">
    <property type="entry name" value="Trs120_TRAPPC9_N"/>
</dbReference>
<evidence type="ECO:0000256" key="1">
    <source>
        <dbReference type="ARBA" id="ARBA00004555"/>
    </source>
</evidence>
<feature type="domain" description="Trs120/TRAPPC9 first Ig-like" evidence="6">
    <location>
        <begin position="643"/>
        <end position="796"/>
    </location>
</feature>
<comment type="subcellular location">
    <subcellularLocation>
        <location evidence="1">Golgi apparatus</location>
    </subcellularLocation>
</comment>
<proteinExistence type="predicted"/>
<dbReference type="InterPro" id="IPR058565">
    <property type="entry name" value="Ig_TRAPPC9_Trs120_1st"/>
</dbReference>
<reference evidence="9 10" key="1">
    <citation type="submission" date="2023-08" db="EMBL/GenBank/DDBJ databases">
        <title>Black Yeasts Isolated from many extreme environments.</title>
        <authorList>
            <person name="Coleine C."/>
            <person name="Stajich J.E."/>
            <person name="Selbmann L."/>
        </authorList>
    </citation>
    <scope>NUCLEOTIDE SEQUENCE [LARGE SCALE GENOMIC DNA]</scope>
    <source>
        <strain evidence="9 10">CCFEE 5885</strain>
    </source>
</reference>
<dbReference type="InterPro" id="IPR058567">
    <property type="entry name" value="Ig_TRAPPC9_Trs120_3rd"/>
</dbReference>
<protein>
    <submittedName>
        <fullName evidence="9">Uncharacterized protein</fullName>
    </submittedName>
</protein>
<sequence>MGYAPFSPIAPALINVLCVPAGRKSAGIITHRAPDQEPQAEGHASALLFHFTSHSDPNFVQHTKFFEPNRRPQIALGIIDGSSLPPDAFDAALEHAQSRLRQISEQASATDRPIKLIVFDAPNSLPTSDAVFVHTDPDKPSVCELIKWLSEAVALAGSHTLDVVNSEEAELPQSVVRSERLNGAEARPDSRTENSQRQSVIPSLGRKNTQTAPVPEDQTYEATSGKIVSAALVKLLIGQWAEALPQLVDGARAARDANSPAWHAKALEGMLVCLLLHAWAGNEFQIPQDCYPTTRGLSTGSAVHIIADDNRTVSEKFTSTNTNGLTGLTAMLPGLTATIMNLYDRSTIGFDNGLPPILVCEMRVRLTALLIILRRHGSLLSAAALDELVGLREDIKLAPPLGPSSAALVLRSSPLSSLLVESITEAQAQLPVQVACTIYAAVGQRLAELKLERKQGFYLKDVLQKLPPVLVEARKVGAAEAAVHPSASGMNAFASTDKHHAIVAQGVRALLKLTMRTFNIPDLWDTYHRGGDTDSQATTRKRLSSWLSVFTSGDIATKLEVLRLCVRVSDALPDLIGSTQFMGLLLFVARQQITVFPDPSNTVPLIAMEEQTRLANGINNAVSATQRSGVTKVLADYWDDFLIRGIELYESPSAGKLMPHSSQDLSLTTTSGTSKKDPFIYNPFSGDRKTSGPAVLVKDEVASFDVILQNPLEIDIEVENISLLSESCRFEAEMHSVVIGPLTTQGFTLQGTPKETGSLKIIGCHARIRNCHERDFTVYSGLWKPPEVVKRKQLRNIEVSLPETRTLELKVVDPLPQLRICSTTLTQQSIMLLDGEKCRFSLTLENADSIPADLILFSYQDSVSRQLQDALATKDLQPSDTYELQHQLMHRQAIRRINHTPESNGRSSSTAAVEASSKQTFEFEVLGKPGLTEVVVLVDYAYLAKPRNEVEGTFYTRQLRFVVNVTVNGSVDVPRCAIVSIPEQITSPQAHPTTPQTNGKAPAAAAENEQKDVATNQGKCLLQLDLRSLWQTSLNVTIETTDPTTTSSPSSETPPNWTPATTMTLLPTQTARTLTLFTRLYIPSPHAQIPTLTPSTTRQFVVSASKLSLEAELATRETFWYHDEICKRVRIRWREESTHQGGRGREGEIDTRKAIRLSPRMIDALRVEHLQVSFDLVAEREEDESKVVRKGSEAFEVRRNVFAKLIVRVRNLGREEVKLLLRLQPCLADQPHGVAMDLGKKFVWSGVLQRVFRGGIAADESATSELGVVGLAPGSYEVNATVEEVRARSREVEGVSGGNAERRIWHARRPASIVVVE</sequence>
<feature type="region of interest" description="Disordered" evidence="3">
    <location>
        <begin position="172"/>
        <end position="218"/>
    </location>
</feature>
<evidence type="ECO:0000259" key="7">
    <source>
        <dbReference type="Pfam" id="PF26282"/>
    </source>
</evidence>
<name>A0ABR0JU59_9EURO</name>
<dbReference type="Pfam" id="PF26283">
    <property type="entry name" value="Ig_TRAPPC9-Trs120_4th"/>
    <property type="match status" value="1"/>
</dbReference>
<feature type="domain" description="Trs120/TRAPPC9 N-terminal" evidence="4">
    <location>
        <begin position="46"/>
        <end position="288"/>
    </location>
</feature>
<dbReference type="PANTHER" id="PTHR21512">
    <property type="entry name" value="TRAFFICKING PROTEIN PARTICLE COMPLEX SUBUNIT 9"/>
    <property type="match status" value="1"/>
</dbReference>